<evidence type="ECO:0000256" key="1">
    <source>
        <dbReference type="ARBA" id="ARBA00010820"/>
    </source>
</evidence>
<evidence type="ECO:0000313" key="4">
    <source>
        <dbReference type="EMBL" id="OMO65603.1"/>
    </source>
</evidence>
<protein>
    <recommendedName>
        <fullName evidence="3">Glabrous enhancer-binding protein-like DBD domain-containing protein</fullName>
    </recommendedName>
</protein>
<organism evidence="4 5">
    <name type="scientific">Corchorus capsularis</name>
    <name type="common">Jute</name>
    <dbReference type="NCBI Taxonomy" id="210143"/>
    <lineage>
        <taxon>Eukaryota</taxon>
        <taxon>Viridiplantae</taxon>
        <taxon>Streptophyta</taxon>
        <taxon>Embryophyta</taxon>
        <taxon>Tracheophyta</taxon>
        <taxon>Spermatophyta</taxon>
        <taxon>Magnoliopsida</taxon>
        <taxon>eudicotyledons</taxon>
        <taxon>Gunneridae</taxon>
        <taxon>Pentapetalae</taxon>
        <taxon>rosids</taxon>
        <taxon>malvids</taxon>
        <taxon>Malvales</taxon>
        <taxon>Malvaceae</taxon>
        <taxon>Grewioideae</taxon>
        <taxon>Apeibeae</taxon>
        <taxon>Corchorus</taxon>
    </lineage>
</organism>
<evidence type="ECO:0000256" key="2">
    <source>
        <dbReference type="SAM" id="MobiDB-lite"/>
    </source>
</evidence>
<feature type="domain" description="Glabrous enhancer-binding protein-like DBD" evidence="3">
    <location>
        <begin position="146"/>
        <end position="196"/>
    </location>
</feature>
<dbReference type="Proteomes" id="UP000188268">
    <property type="component" value="Unassembled WGS sequence"/>
</dbReference>
<evidence type="ECO:0000313" key="5">
    <source>
        <dbReference type="Proteomes" id="UP000188268"/>
    </source>
</evidence>
<dbReference type="Gramene" id="OMO65603">
    <property type="protein sequence ID" value="OMO65603"/>
    <property type="gene ID" value="CCACVL1_21474"/>
</dbReference>
<accession>A0A1R3H5J1</accession>
<feature type="region of interest" description="Disordered" evidence="2">
    <location>
        <begin position="51"/>
        <end position="120"/>
    </location>
</feature>
<evidence type="ECO:0000259" key="3">
    <source>
        <dbReference type="Pfam" id="PF04504"/>
    </source>
</evidence>
<comment type="similarity">
    <text evidence="1">Belongs to the GeBP family.</text>
</comment>
<sequence>MITLIWRCSQWRWQDFDLRGPNEHYIEDCSSHPWNESTLSQAKILILPLENKNNNPNKVNEIKGFQEEDDPKTETKNSGGGDSDGNSDSDSGIAAKPTEEPKSTKRKKMKSKAEASANRVRESELQLKKSIWAKRDVVEEEEIVLKSNDNKAKLADKLMRLKIKYENLAKRCKNGKDPVFSKLHDKKSYELSKEILGKWANDFRVDMDSEGLNLFDNKFGSGMVYFNGIEEMILKKSMEVLKGEQRAVMERKLMKLKVVELELYL</sequence>
<dbReference type="AlphaFoldDB" id="A0A1R3H5J1"/>
<proteinExistence type="inferred from homology"/>
<gene>
    <name evidence="4" type="ORF">CCACVL1_21474</name>
</gene>
<reference evidence="4 5" key="1">
    <citation type="submission" date="2013-09" db="EMBL/GenBank/DDBJ databases">
        <title>Corchorus capsularis genome sequencing.</title>
        <authorList>
            <person name="Alam M."/>
            <person name="Haque M.S."/>
            <person name="Islam M.S."/>
            <person name="Emdad E.M."/>
            <person name="Islam M.M."/>
            <person name="Ahmed B."/>
            <person name="Halim A."/>
            <person name="Hossen Q.M.M."/>
            <person name="Hossain M.Z."/>
            <person name="Ahmed R."/>
            <person name="Khan M.M."/>
            <person name="Islam R."/>
            <person name="Rashid M.M."/>
            <person name="Khan S.A."/>
            <person name="Rahman M.S."/>
            <person name="Alam M."/>
        </authorList>
    </citation>
    <scope>NUCLEOTIDE SEQUENCE [LARGE SCALE GENOMIC DNA]</scope>
    <source>
        <strain evidence="5">cv. CVL-1</strain>
        <tissue evidence="4">Whole seedling</tissue>
    </source>
</reference>
<comment type="caution">
    <text evidence="4">The sequence shown here is derived from an EMBL/GenBank/DDBJ whole genome shotgun (WGS) entry which is preliminary data.</text>
</comment>
<dbReference type="OrthoDB" id="10619393at2759"/>
<dbReference type="Pfam" id="PF04504">
    <property type="entry name" value="GeBP-like_DBD"/>
    <property type="match status" value="1"/>
</dbReference>
<dbReference type="InterPro" id="IPR053932">
    <property type="entry name" value="GeBP-like_DBD"/>
</dbReference>
<name>A0A1R3H5J1_COCAP</name>
<keyword evidence="5" id="KW-1185">Reference proteome</keyword>
<dbReference type="EMBL" id="AWWV01012616">
    <property type="protein sequence ID" value="OMO65603.1"/>
    <property type="molecule type" value="Genomic_DNA"/>
</dbReference>
<dbReference type="STRING" id="210143.A0A1R3H5J1"/>